<comment type="cofactor">
    <cofactor evidence="1">
        <name>Mg(2+)</name>
        <dbReference type="ChEBI" id="CHEBI:18420"/>
    </cofactor>
</comment>
<evidence type="ECO:0000256" key="8">
    <source>
        <dbReference type="ARBA" id="ARBA00023027"/>
    </source>
</evidence>
<evidence type="ECO:0000256" key="7">
    <source>
        <dbReference type="ARBA" id="ARBA00022842"/>
    </source>
</evidence>
<dbReference type="InterPro" id="IPR015375">
    <property type="entry name" value="NADH_PPase-like_N"/>
</dbReference>
<dbReference type="GO" id="GO:0006742">
    <property type="term" value="P:NADP+ catabolic process"/>
    <property type="evidence" value="ECO:0007669"/>
    <property type="project" value="TreeGrafter"/>
</dbReference>
<evidence type="ECO:0000256" key="5">
    <source>
        <dbReference type="ARBA" id="ARBA00022723"/>
    </source>
</evidence>
<feature type="compositionally biased region" description="Polar residues" evidence="10">
    <location>
        <begin position="1"/>
        <end position="12"/>
    </location>
</feature>
<feature type="region of interest" description="Disordered" evidence="10">
    <location>
        <begin position="1"/>
        <end position="50"/>
    </location>
</feature>
<dbReference type="InterPro" id="IPR020084">
    <property type="entry name" value="NUDIX_hydrolase_CS"/>
</dbReference>
<dbReference type="PANTHER" id="PTHR42904:SF6">
    <property type="entry name" value="NAD-CAPPED RNA HYDROLASE NUDT12"/>
    <property type="match status" value="1"/>
</dbReference>
<reference evidence="12 13" key="1">
    <citation type="submission" date="2017-02" db="EMBL/GenBank/DDBJ databases">
        <authorList>
            <person name="Peterson S.W."/>
        </authorList>
    </citation>
    <scope>NUCLEOTIDE SEQUENCE [LARGE SCALE GENOMIC DNA]</scope>
    <source>
        <strain evidence="12 13">CIP104813</strain>
    </source>
</reference>
<evidence type="ECO:0000256" key="9">
    <source>
        <dbReference type="ARBA" id="ARBA00023679"/>
    </source>
</evidence>
<gene>
    <name evidence="12" type="ORF">FM110_12205</name>
</gene>
<dbReference type="InterPro" id="IPR015376">
    <property type="entry name" value="Znr_NADH_PPase"/>
</dbReference>
<dbReference type="InterPro" id="IPR000086">
    <property type="entry name" value="NUDIX_hydrolase_dom"/>
</dbReference>
<evidence type="ECO:0000313" key="12">
    <source>
        <dbReference type="EMBL" id="SLM95070.1"/>
    </source>
</evidence>
<evidence type="ECO:0000259" key="11">
    <source>
        <dbReference type="PROSITE" id="PS51462"/>
    </source>
</evidence>
<keyword evidence="13" id="KW-1185">Reference proteome</keyword>
<protein>
    <recommendedName>
        <fullName evidence="4">NAD(+) diphosphatase</fullName>
        <ecNumber evidence="4">3.6.1.22</ecNumber>
    </recommendedName>
</protein>
<name>A0A1X6X7H1_9MICO</name>
<dbReference type="Gene3D" id="3.90.79.10">
    <property type="entry name" value="Nucleoside Triphosphate Pyrophosphohydrolase"/>
    <property type="match status" value="1"/>
</dbReference>
<dbReference type="EMBL" id="FWFG01000107">
    <property type="protein sequence ID" value="SLM95070.1"/>
    <property type="molecule type" value="Genomic_DNA"/>
</dbReference>
<feature type="compositionally biased region" description="Low complexity" evidence="10">
    <location>
        <begin position="13"/>
        <end position="50"/>
    </location>
</feature>
<dbReference type="Pfam" id="PF00293">
    <property type="entry name" value="NUDIX"/>
    <property type="match status" value="1"/>
</dbReference>
<dbReference type="Pfam" id="PF09296">
    <property type="entry name" value="NUDIX-like"/>
    <property type="match status" value="1"/>
</dbReference>
<evidence type="ECO:0000313" key="13">
    <source>
        <dbReference type="Proteomes" id="UP000195981"/>
    </source>
</evidence>
<dbReference type="GO" id="GO:0019677">
    <property type="term" value="P:NAD+ catabolic process"/>
    <property type="evidence" value="ECO:0007669"/>
    <property type="project" value="TreeGrafter"/>
</dbReference>
<keyword evidence="7" id="KW-0460">Magnesium</keyword>
<organism evidence="12 13">
    <name type="scientific">Brachybacterium nesterenkovii</name>
    <dbReference type="NCBI Taxonomy" id="47847"/>
    <lineage>
        <taxon>Bacteria</taxon>
        <taxon>Bacillati</taxon>
        <taxon>Actinomycetota</taxon>
        <taxon>Actinomycetes</taxon>
        <taxon>Micrococcales</taxon>
        <taxon>Dermabacteraceae</taxon>
        <taxon>Brachybacterium</taxon>
    </lineage>
</organism>
<evidence type="ECO:0000256" key="10">
    <source>
        <dbReference type="SAM" id="MobiDB-lite"/>
    </source>
</evidence>
<dbReference type="Pfam" id="PF09297">
    <property type="entry name" value="Zn_ribbon_NUD"/>
    <property type="match status" value="1"/>
</dbReference>
<dbReference type="GO" id="GO:0110153">
    <property type="term" value="F:RNA NAD-cap (NMN-forming) hydrolase activity"/>
    <property type="evidence" value="ECO:0007669"/>
    <property type="project" value="RHEA"/>
</dbReference>
<dbReference type="GO" id="GO:0035529">
    <property type="term" value="F:NADH pyrophosphatase activity"/>
    <property type="evidence" value="ECO:0007669"/>
    <property type="project" value="TreeGrafter"/>
</dbReference>
<evidence type="ECO:0000256" key="6">
    <source>
        <dbReference type="ARBA" id="ARBA00022801"/>
    </source>
</evidence>
<dbReference type="CDD" id="cd03429">
    <property type="entry name" value="NUDIX_NADH_pyrophosphatase_Nudt13"/>
    <property type="match status" value="1"/>
</dbReference>
<dbReference type="RefSeq" id="WP_200810241.1">
    <property type="nucleotide sequence ID" value="NZ_FWFG01000107.1"/>
</dbReference>
<proteinExistence type="inferred from homology"/>
<dbReference type="InterPro" id="IPR050241">
    <property type="entry name" value="NAD-cap_RNA_hydrolase_NudC"/>
</dbReference>
<dbReference type="Gene3D" id="3.90.79.20">
    <property type="match status" value="1"/>
</dbReference>
<dbReference type="NCBIfam" id="NF001299">
    <property type="entry name" value="PRK00241.1"/>
    <property type="match status" value="1"/>
</dbReference>
<dbReference type="InterPro" id="IPR015797">
    <property type="entry name" value="NUDIX_hydrolase-like_dom_sf"/>
</dbReference>
<comment type="catalytic activity">
    <reaction evidence="9">
        <text>a 5'-end NAD(+)-phospho-ribonucleoside in mRNA + H2O = a 5'-end phospho-adenosine-phospho-ribonucleoside in mRNA + beta-nicotinamide D-ribonucleotide + 2 H(+)</text>
        <dbReference type="Rhea" id="RHEA:60876"/>
        <dbReference type="Rhea" id="RHEA-COMP:15698"/>
        <dbReference type="Rhea" id="RHEA-COMP:15719"/>
        <dbReference type="ChEBI" id="CHEBI:14649"/>
        <dbReference type="ChEBI" id="CHEBI:15377"/>
        <dbReference type="ChEBI" id="CHEBI:15378"/>
        <dbReference type="ChEBI" id="CHEBI:144029"/>
        <dbReference type="ChEBI" id="CHEBI:144051"/>
    </reaction>
    <physiologicalReaction direction="left-to-right" evidence="9">
        <dbReference type="Rhea" id="RHEA:60877"/>
    </physiologicalReaction>
</comment>
<dbReference type="AlphaFoldDB" id="A0A1X6X7H1"/>
<sequence length="351" mass="36858">MPTHSGDPSRTTPAPAAAPVSQPAAAPVSEPAAAPAPVSSAGAPSPEGAAAPQCLAAPLARIGFDRDGLHREDLAPSGDDVRYVVSSGASISVADGPDGVRLALEVTDPRPDPSHPLVYLGRLGEHRVVAADVPEPSAELDDPGRDLRELRRVAAQLSHEEAGIALTAVGMGAWHRAHRHCPQCGGALAPESAGWVLRCREDATPHFPRTDPAVIMAVRDADDRLLLARNASFRGRFHSVLAGFVEPGETLEGAVAREVREEVGIDVEQVEYAGSQPWPFPRSLMLAFRARAASGSGALALQEEEIAEAAWWTREDLVPALAAGRIALPGPESIARALIEDWYGGALPDAR</sequence>
<dbReference type="SUPFAM" id="SSF55811">
    <property type="entry name" value="Nudix"/>
    <property type="match status" value="1"/>
</dbReference>
<keyword evidence="8" id="KW-0520">NAD</keyword>
<dbReference type="PROSITE" id="PS00893">
    <property type="entry name" value="NUDIX_BOX"/>
    <property type="match status" value="1"/>
</dbReference>
<keyword evidence="5" id="KW-0479">Metal-binding</keyword>
<dbReference type="PANTHER" id="PTHR42904">
    <property type="entry name" value="NUDIX HYDROLASE, NUDC SUBFAMILY"/>
    <property type="match status" value="1"/>
</dbReference>
<evidence type="ECO:0000256" key="3">
    <source>
        <dbReference type="ARBA" id="ARBA00009595"/>
    </source>
</evidence>
<dbReference type="Proteomes" id="UP000195981">
    <property type="component" value="Unassembled WGS sequence"/>
</dbReference>
<keyword evidence="6 12" id="KW-0378">Hydrolase</keyword>
<feature type="domain" description="Nudix hydrolase" evidence="11">
    <location>
        <begin position="208"/>
        <end position="335"/>
    </location>
</feature>
<evidence type="ECO:0000256" key="1">
    <source>
        <dbReference type="ARBA" id="ARBA00001946"/>
    </source>
</evidence>
<dbReference type="InterPro" id="IPR049734">
    <property type="entry name" value="NudC-like_C"/>
</dbReference>
<evidence type="ECO:0000256" key="2">
    <source>
        <dbReference type="ARBA" id="ARBA00001947"/>
    </source>
</evidence>
<accession>A0A1X6X7H1</accession>
<dbReference type="GO" id="GO:0005829">
    <property type="term" value="C:cytosol"/>
    <property type="evidence" value="ECO:0007669"/>
    <property type="project" value="TreeGrafter"/>
</dbReference>
<dbReference type="EC" id="3.6.1.22" evidence="4"/>
<comment type="similarity">
    <text evidence="3">Belongs to the Nudix hydrolase family. NudC subfamily.</text>
</comment>
<evidence type="ECO:0000256" key="4">
    <source>
        <dbReference type="ARBA" id="ARBA00012381"/>
    </source>
</evidence>
<dbReference type="PROSITE" id="PS51462">
    <property type="entry name" value="NUDIX"/>
    <property type="match status" value="1"/>
</dbReference>
<comment type="cofactor">
    <cofactor evidence="2">
        <name>Zn(2+)</name>
        <dbReference type="ChEBI" id="CHEBI:29105"/>
    </cofactor>
</comment>
<dbReference type="GO" id="GO:0046872">
    <property type="term" value="F:metal ion binding"/>
    <property type="evidence" value="ECO:0007669"/>
    <property type="project" value="UniProtKB-KW"/>
</dbReference>